<reference evidence="1 2" key="1">
    <citation type="journal article" date="2019" name="PLoS ONE">
        <title>Pup mortality in New Zealand sea lions (Phocarctos hookeri) at Enderby Island, Auckland Islands, 2013-18.</title>
        <authorList>
            <person name="Michael S.A."/>
            <person name="Hayman D.T.S."/>
            <person name="Gray R."/>
            <person name="Zhang J."/>
            <person name="Rogers L."/>
            <person name="Roe W.D."/>
        </authorList>
    </citation>
    <scope>NUCLEOTIDE SEQUENCE [LARGE SCALE GENOMIC DNA]</scope>
    <source>
        <strain evidence="1 2">SM868</strain>
    </source>
</reference>
<keyword evidence="1" id="KW-0808">Transferase</keyword>
<gene>
    <name evidence="1" type="ORF">GB996_12355</name>
</gene>
<sequence length="84" mass="10015">TVFTLLLIYLLSYFNHKSKEYLKTELRKEQQGYMANLEMYGKHLEKLYKDVRVFQMDYLNRLDRLGQAIDSGSVRDIQAVYAQT</sequence>
<dbReference type="Proteomes" id="UP000442109">
    <property type="component" value="Unassembled WGS sequence"/>
</dbReference>
<protein>
    <submittedName>
        <fullName evidence="1">Histidine kinase</fullName>
    </submittedName>
</protein>
<evidence type="ECO:0000313" key="2">
    <source>
        <dbReference type="Proteomes" id="UP000442109"/>
    </source>
</evidence>
<accession>A0A844M414</accession>
<comment type="caution">
    <text evidence="1">The sequence shown here is derived from an EMBL/GenBank/DDBJ whole genome shotgun (WGS) entry which is preliminary data.</text>
</comment>
<organism evidence="1 2">
    <name type="scientific">Psychrobacter sanguinis</name>
    <dbReference type="NCBI Taxonomy" id="861445"/>
    <lineage>
        <taxon>Bacteria</taxon>
        <taxon>Pseudomonadati</taxon>
        <taxon>Pseudomonadota</taxon>
        <taxon>Gammaproteobacteria</taxon>
        <taxon>Moraxellales</taxon>
        <taxon>Moraxellaceae</taxon>
        <taxon>Psychrobacter</taxon>
    </lineage>
</organism>
<dbReference type="EMBL" id="WFKQ01000160">
    <property type="protein sequence ID" value="MUG33564.1"/>
    <property type="molecule type" value="Genomic_DNA"/>
</dbReference>
<feature type="non-terminal residue" evidence="1">
    <location>
        <position position="1"/>
    </location>
</feature>
<name>A0A844M414_9GAMM</name>
<evidence type="ECO:0000313" key="1">
    <source>
        <dbReference type="EMBL" id="MUG33564.1"/>
    </source>
</evidence>
<keyword evidence="1" id="KW-0418">Kinase</keyword>
<keyword evidence="2" id="KW-1185">Reference proteome</keyword>
<feature type="non-terminal residue" evidence="1">
    <location>
        <position position="84"/>
    </location>
</feature>
<dbReference type="AlphaFoldDB" id="A0A844M414"/>
<dbReference type="GO" id="GO:0016301">
    <property type="term" value="F:kinase activity"/>
    <property type="evidence" value="ECO:0007669"/>
    <property type="project" value="UniProtKB-KW"/>
</dbReference>
<proteinExistence type="predicted"/>